<dbReference type="GO" id="GO:0005737">
    <property type="term" value="C:cytoplasm"/>
    <property type="evidence" value="ECO:0007669"/>
    <property type="project" value="InterPro"/>
</dbReference>
<evidence type="ECO:0000256" key="4">
    <source>
        <dbReference type="ARBA" id="ARBA00022553"/>
    </source>
</evidence>
<feature type="compositionally biased region" description="Low complexity" evidence="11">
    <location>
        <begin position="1534"/>
        <end position="1543"/>
    </location>
</feature>
<feature type="region of interest" description="Disordered" evidence="11">
    <location>
        <begin position="697"/>
        <end position="735"/>
    </location>
</feature>
<dbReference type="SUPFAM" id="SSF55874">
    <property type="entry name" value="ATPase domain of HSP90 chaperone/DNA topoisomerase II/histidine kinase"/>
    <property type="match status" value="1"/>
</dbReference>
<dbReference type="CDD" id="cd00088">
    <property type="entry name" value="HPT"/>
    <property type="match status" value="3"/>
</dbReference>
<evidence type="ECO:0000256" key="10">
    <source>
        <dbReference type="PROSITE-ProRule" id="PRU00169"/>
    </source>
</evidence>
<dbReference type="Gene3D" id="3.40.50.2300">
    <property type="match status" value="1"/>
</dbReference>
<dbReference type="STRING" id="1860122.A9404_09730"/>
<dbReference type="GO" id="GO:0000155">
    <property type="term" value="F:phosphorelay sensor kinase activity"/>
    <property type="evidence" value="ECO:0007669"/>
    <property type="project" value="InterPro"/>
</dbReference>
<dbReference type="InterPro" id="IPR002545">
    <property type="entry name" value="CheW-lke_dom"/>
</dbReference>
<keyword evidence="7" id="KW-0902">Two-component regulatory system</keyword>
<feature type="domain" description="Histidine kinase" evidence="12">
    <location>
        <begin position="1638"/>
        <end position="1871"/>
    </location>
</feature>
<organism evidence="16 17">
    <name type="scientific">Halothiobacillus diazotrophicus</name>
    <dbReference type="NCBI Taxonomy" id="1860122"/>
    <lineage>
        <taxon>Bacteria</taxon>
        <taxon>Pseudomonadati</taxon>
        <taxon>Pseudomonadota</taxon>
        <taxon>Gammaproteobacteria</taxon>
        <taxon>Chromatiales</taxon>
        <taxon>Halothiobacillaceae</taxon>
        <taxon>Halothiobacillus</taxon>
    </lineage>
</organism>
<keyword evidence="17" id="KW-1185">Reference proteome</keyword>
<comment type="function">
    <text evidence="8">Involved in the transmission of sensory signals from the chemoreceptors to the flagellar motors. CheA is autophosphorylated; it can transfer its phosphate group to either CheB or CheY.</text>
</comment>
<feature type="region of interest" description="Disordered" evidence="11">
    <location>
        <begin position="1080"/>
        <end position="1101"/>
    </location>
</feature>
<dbReference type="InterPro" id="IPR036890">
    <property type="entry name" value="HATPase_C_sf"/>
</dbReference>
<dbReference type="InterPro" id="IPR003594">
    <property type="entry name" value="HATPase_dom"/>
</dbReference>
<dbReference type="EMBL" id="CP016027">
    <property type="protein sequence ID" value="ANJ67625.1"/>
    <property type="molecule type" value="Genomic_DNA"/>
</dbReference>
<feature type="domain" description="Response regulatory" evidence="13">
    <location>
        <begin position="2031"/>
        <end position="2147"/>
    </location>
</feature>
<dbReference type="PANTHER" id="PTHR43395:SF8">
    <property type="entry name" value="HISTIDINE KINASE"/>
    <property type="match status" value="1"/>
</dbReference>
<dbReference type="SUPFAM" id="SSF50341">
    <property type="entry name" value="CheW-like"/>
    <property type="match status" value="1"/>
</dbReference>
<dbReference type="InterPro" id="IPR036061">
    <property type="entry name" value="CheW-like_dom_sf"/>
</dbReference>
<evidence type="ECO:0000256" key="11">
    <source>
        <dbReference type="SAM" id="MobiDB-lite"/>
    </source>
</evidence>
<feature type="modified residue" description="Phosphohistidine" evidence="9">
    <location>
        <position position="1396"/>
    </location>
</feature>
<dbReference type="PRINTS" id="PR00344">
    <property type="entry name" value="BCTRLSENSOR"/>
</dbReference>
<dbReference type="InterPro" id="IPR004105">
    <property type="entry name" value="CheA-like_dim"/>
</dbReference>
<reference evidence="16 17" key="1">
    <citation type="submission" date="2016-06" db="EMBL/GenBank/DDBJ databases">
        <title>Insight into the functional genes involving in sulfur oxidation in Pearl River water.</title>
        <authorList>
            <person name="Luo J."/>
            <person name="Tan X."/>
            <person name="Lin W."/>
        </authorList>
    </citation>
    <scope>NUCLEOTIDE SEQUENCE [LARGE SCALE GENOMIC DNA]</scope>
    <source>
        <strain evidence="16 17">LS2</strain>
    </source>
</reference>
<dbReference type="InterPro" id="IPR008207">
    <property type="entry name" value="Sig_transdc_His_kin_Hpt_dom"/>
</dbReference>
<dbReference type="InterPro" id="IPR036641">
    <property type="entry name" value="HPT_dom_sf"/>
</dbReference>
<dbReference type="PROSITE" id="PS50109">
    <property type="entry name" value="HIS_KIN"/>
    <property type="match status" value="1"/>
</dbReference>
<comment type="catalytic activity">
    <reaction evidence="1">
        <text>ATP + protein L-histidine = ADP + protein N-phospho-L-histidine.</text>
        <dbReference type="EC" id="2.7.13.3"/>
    </reaction>
</comment>
<dbReference type="Gene3D" id="2.30.30.40">
    <property type="entry name" value="SH3 Domains"/>
    <property type="match status" value="1"/>
</dbReference>
<dbReference type="SMART" id="SM01231">
    <property type="entry name" value="H-kinase_dim"/>
    <property type="match status" value="1"/>
</dbReference>
<evidence type="ECO:0000256" key="6">
    <source>
        <dbReference type="ARBA" id="ARBA00022777"/>
    </source>
</evidence>
<evidence type="ECO:0000256" key="8">
    <source>
        <dbReference type="ARBA" id="ARBA00035100"/>
    </source>
</evidence>
<dbReference type="PROSITE" id="PS50110">
    <property type="entry name" value="RESPONSE_REGULATORY"/>
    <property type="match status" value="1"/>
</dbReference>
<dbReference type="SMART" id="SM00073">
    <property type="entry name" value="HPT"/>
    <property type="match status" value="3"/>
</dbReference>
<dbReference type="SMART" id="SM00387">
    <property type="entry name" value="HATPase_c"/>
    <property type="match status" value="1"/>
</dbReference>
<dbReference type="SUPFAM" id="SSF52172">
    <property type="entry name" value="CheY-like"/>
    <property type="match status" value="1"/>
</dbReference>
<dbReference type="InterPro" id="IPR051315">
    <property type="entry name" value="Bact_Chemotaxis_CheA"/>
</dbReference>
<proteinExistence type="predicted"/>
<evidence type="ECO:0000259" key="12">
    <source>
        <dbReference type="PROSITE" id="PS50109"/>
    </source>
</evidence>
<feature type="region of interest" description="Disordered" evidence="11">
    <location>
        <begin position="834"/>
        <end position="867"/>
    </location>
</feature>
<evidence type="ECO:0000256" key="9">
    <source>
        <dbReference type="PROSITE-ProRule" id="PRU00110"/>
    </source>
</evidence>
<dbReference type="Pfam" id="PF01584">
    <property type="entry name" value="CheW"/>
    <property type="match status" value="1"/>
</dbReference>
<evidence type="ECO:0000259" key="14">
    <source>
        <dbReference type="PROSITE" id="PS50851"/>
    </source>
</evidence>
<feature type="modified residue" description="Phosphohistidine" evidence="9">
    <location>
        <position position="973"/>
    </location>
</feature>
<name>A0A191ZIC8_9GAMM</name>
<dbReference type="SUPFAM" id="SSF47226">
    <property type="entry name" value="Histidine-containing phosphotransfer domain, HPT domain"/>
    <property type="match status" value="3"/>
</dbReference>
<evidence type="ECO:0000256" key="7">
    <source>
        <dbReference type="ARBA" id="ARBA00023012"/>
    </source>
</evidence>
<protein>
    <recommendedName>
        <fullName evidence="3">Chemotaxis protein CheA</fullName>
        <ecNumber evidence="2">2.7.13.3</ecNumber>
    </recommendedName>
</protein>
<feature type="compositionally biased region" description="Low complexity" evidence="11">
    <location>
        <begin position="1127"/>
        <end position="1148"/>
    </location>
</feature>
<feature type="compositionally biased region" description="Low complexity" evidence="11">
    <location>
        <begin position="1490"/>
        <end position="1501"/>
    </location>
</feature>
<feature type="domain" description="HPt" evidence="15">
    <location>
        <begin position="927"/>
        <end position="1034"/>
    </location>
</feature>
<dbReference type="Gene3D" id="3.30.565.10">
    <property type="entry name" value="Histidine kinase-like ATPase, C-terminal domain"/>
    <property type="match status" value="1"/>
</dbReference>
<feature type="region of interest" description="Disordered" evidence="11">
    <location>
        <begin position="1490"/>
        <end position="1543"/>
    </location>
</feature>
<dbReference type="SMART" id="SM00260">
    <property type="entry name" value="CheW"/>
    <property type="match status" value="1"/>
</dbReference>
<evidence type="ECO:0000256" key="3">
    <source>
        <dbReference type="ARBA" id="ARBA00021495"/>
    </source>
</evidence>
<dbReference type="GO" id="GO:0006935">
    <property type="term" value="P:chemotaxis"/>
    <property type="evidence" value="ECO:0007669"/>
    <property type="project" value="InterPro"/>
</dbReference>
<feature type="domain" description="HPt" evidence="15">
    <location>
        <begin position="1159"/>
        <end position="1256"/>
    </location>
</feature>
<feature type="modified residue" description="4-aspartylphosphate" evidence="10">
    <location>
        <position position="2080"/>
    </location>
</feature>
<dbReference type="PROSITE" id="PS50851">
    <property type="entry name" value="CHEW"/>
    <property type="match status" value="1"/>
</dbReference>
<evidence type="ECO:0000256" key="5">
    <source>
        <dbReference type="ARBA" id="ARBA00022679"/>
    </source>
</evidence>
<feature type="domain" description="HPt" evidence="15">
    <location>
        <begin position="1349"/>
        <end position="1453"/>
    </location>
</feature>
<dbReference type="Pfam" id="PF01627">
    <property type="entry name" value="Hpt"/>
    <property type="match status" value="3"/>
</dbReference>
<feature type="region of interest" description="Disordered" evidence="11">
    <location>
        <begin position="769"/>
        <end position="790"/>
    </location>
</feature>
<evidence type="ECO:0000256" key="2">
    <source>
        <dbReference type="ARBA" id="ARBA00012438"/>
    </source>
</evidence>
<dbReference type="Pfam" id="PF00072">
    <property type="entry name" value="Response_reg"/>
    <property type="match status" value="1"/>
</dbReference>
<dbReference type="Proteomes" id="UP000078596">
    <property type="component" value="Chromosome"/>
</dbReference>
<dbReference type="Pfam" id="PF02895">
    <property type="entry name" value="H-kinase_dim"/>
    <property type="match status" value="1"/>
</dbReference>
<dbReference type="PANTHER" id="PTHR43395">
    <property type="entry name" value="SENSOR HISTIDINE KINASE CHEA"/>
    <property type="match status" value="1"/>
</dbReference>
<dbReference type="EC" id="2.7.13.3" evidence="2"/>
<sequence>MRTESKVDSIVFDWLREGLGEKLDQLLRALEDLSGGTGGAEHIYESLQAVKTMDSVLSIADFQVLRVLLKEEMAALILLESKPAETETLLYAVTEAAWLLGAIFDRLSIGATVNAMSLLPMINRLRKAQGLAEVDTRNVLARASIIWSESRIASEPYRASDTATRAASESAGVAPKALLGQMEQQILQLMRGNAVIIPELLKTFDQIIDNEVNPAVIVATRVFEELLGAVHGNPEGYLPLAQRMIGRILKLFRMELQGRDSLQIRHEAIELATDLLLELLKVLPDDRVLCGEEVQQWHLMLSTENERARYLGLESATLTQVADALSEELNAAQDVLDIFVRGAKTDLEPLVRIQPRLEQIIGVLDTLNYADEAKLIRSALERLVQVTRGAVVLDDDFLMELAVAVMTSEQVVSQIGQFIVDAGDRPSMIDRVVRQSRLALATACYEDILAAKEIVNKSLSPVGTAPTTETLADAVALVHGVGNALSAAELTAAMPLIEGLQTWLASRVGTLNQMTPRSMAALAEVSAAIEFYLENLRDYKKELIQYLDGPKAMLPDLLGEVELSTSASTDALGLEMVADHESTAVEEPVEAVSDTMSQPETLLSGAEVDAPVDESGSALTEEMPPIDESLASIDDLIAQLSADDTTPEVAPSTDEGVLPASLDLPSEEAPADHSEGALPVSPAMDLDDLLRMVPDESSEADAVGHGGRQPADEPEPDHQGQWPDLHPTEDDSLDLPAAPMAEASAFHEAETAADMDLALDAELSIDMSTETTQPDSTERPADGDVIGGSEDAVDLALPGESTTDAPVLQAVASLENAEAADADEMALDEPWTGVWAPDADTESETESESTELPEAEEPSSVQSLDINPVPESAQEFVSTDMELAPEASDSRDAVSSVDTGALPEFDSEATALQTEATPSADVVDASLDPAALEMRMVFAEEMADTVPALQDAVGRWLSTGDREELTVIRRGFHTIKGSSRMVDLNTIGEWGWSYENLLTRVLDDRIPSSAALRGDVASAVQLIADALPVLEQGREPPVSFWQDSQAAAEQWIAGQAAEQEVDEAPESVVQAPLDALTGAEPSDEQAAGFGDHPSAAARFDGGPAEAEEGLAEDGVRAFSSEEPFEEPIPAVDSASEAPVSEAAASEAGAVPPVIEDPILREIFDTESSGYIQQLQQQVDHAMDNHLPLTCDKELVRLVHTLLGSARTAGVRPIAHIADRLEEWVQLLEEHQLTLEYEHLGVFREALDVMDDIRRWAIKPDLQQPDPEPIESQIAVQIDEVLARTLPEPEPEQILRESEIEDAEDQMSMLSEIEETRSGDSPAAATDEPLLAQQHPAAEFLLAPRPDDQPAEQDPDILQIFLEEAEELLEKADGYIAHWRTHPHDLDSIRLLHRNLHTLKGGARMAGLLNLADVTHLLEDRLDRARDQGGEQTEQLVVLVQQTYDALGKMLDLVRRHEPVPAQVDLLAMIVEEQSGRKHAPAVGIDLVRTTPTPVPETVQPEVHSEPVRDESVPEAPVTATSVPVEPREEAPSPATQTTATTAAEVRREQIRVDADRIDDLVNQVGESVLLQARVDRQVSGFERQLFELQQTLTRLRGQLRRLEIETESQMKAELMAESGLSAEEFDPLEFDRFTHVQELSRGIMESLGDISSIEEAMSDLTEQSQLLLLQQSRLGRKLQDGMLALRMVRFNDVVGRLRRIVRQVGDEVGRSADLIVHNGETELDRVTLVGLLPSLEHMIRNSLAHGIEQPEERRAKGKPEVGKIELTIESSGGNVTLELKDDGRGLDLDTIRRKAIERKLIAPDLELTDDEARSLIFLPGFSTAGNVSQVAGRGVGMDVVAGSVREMGGFVDLQSEYGVYTRIQLNLPLTQAMTRGILVSVGDERFAIPYKGVVSVTRMTTIQLAEQYASEKPAVMLNGERYPLFNLGELMTHEAFNAENQETGIRPVFLFKLGERRFAIQVDHQLGGIQLFVKSLGPQLGRVPGLSGATIADDGNVILVLELFELVRQFQRRDDRDVDLTAALEARRRPVVLVVDDSLTVRKVTARTLERNNLDVILARDGVEALGVLHEQRPDLVLTDIEMPRMDGFELLGAIRNDPQTRAVPVIMISSRTGQKHRSRAESLGVSAYLGKPYAEADLINRIEQFIADKRGKLLAAHGIRGGTTKGDEA</sequence>
<feature type="region of interest" description="Disordered" evidence="11">
    <location>
        <begin position="1122"/>
        <end position="1148"/>
    </location>
</feature>
<dbReference type="FunFam" id="3.30.565.10:FF:000016">
    <property type="entry name" value="Chemotaxis protein CheA, putative"/>
    <property type="match status" value="1"/>
</dbReference>
<evidence type="ECO:0000259" key="13">
    <source>
        <dbReference type="PROSITE" id="PS50110"/>
    </source>
</evidence>
<dbReference type="KEGG" id="haz:A9404_09730"/>
<dbReference type="SMART" id="SM00448">
    <property type="entry name" value="REC"/>
    <property type="match status" value="1"/>
</dbReference>
<accession>A0A191ZIC8</accession>
<evidence type="ECO:0000259" key="15">
    <source>
        <dbReference type="PROSITE" id="PS50894"/>
    </source>
</evidence>
<dbReference type="Pfam" id="PF02518">
    <property type="entry name" value="HATPase_c"/>
    <property type="match status" value="1"/>
</dbReference>
<keyword evidence="5" id="KW-0808">Transferase</keyword>
<evidence type="ECO:0000313" key="17">
    <source>
        <dbReference type="Proteomes" id="UP000078596"/>
    </source>
</evidence>
<evidence type="ECO:0000313" key="16">
    <source>
        <dbReference type="EMBL" id="ANJ67625.1"/>
    </source>
</evidence>
<dbReference type="InterPro" id="IPR001789">
    <property type="entry name" value="Sig_transdc_resp-reg_receiver"/>
</dbReference>
<feature type="domain" description="CheW-like" evidence="14">
    <location>
        <begin position="1873"/>
        <end position="2012"/>
    </location>
</feature>
<gene>
    <name evidence="16" type="ORF">A9404_09730</name>
</gene>
<evidence type="ECO:0000256" key="1">
    <source>
        <dbReference type="ARBA" id="ARBA00000085"/>
    </source>
</evidence>
<dbReference type="InterPro" id="IPR004358">
    <property type="entry name" value="Sig_transdc_His_kin-like_C"/>
</dbReference>
<dbReference type="InterPro" id="IPR005467">
    <property type="entry name" value="His_kinase_dom"/>
</dbReference>
<dbReference type="InterPro" id="IPR036097">
    <property type="entry name" value="HisK_dim/P_sf"/>
</dbReference>
<dbReference type="InterPro" id="IPR011006">
    <property type="entry name" value="CheY-like_superfamily"/>
</dbReference>
<feature type="compositionally biased region" description="Acidic residues" evidence="11">
    <location>
        <begin position="839"/>
        <end position="857"/>
    </location>
</feature>
<dbReference type="Gene3D" id="1.20.120.160">
    <property type="entry name" value="HPT domain"/>
    <property type="match status" value="3"/>
</dbReference>
<feature type="compositionally biased region" description="Basic and acidic residues" evidence="11">
    <location>
        <begin position="1502"/>
        <end position="1511"/>
    </location>
</feature>
<dbReference type="SUPFAM" id="SSF47384">
    <property type="entry name" value="Homodimeric domain of signal transducing histidine kinase"/>
    <property type="match status" value="1"/>
</dbReference>
<dbReference type="RefSeq" id="WP_066100861.1">
    <property type="nucleotide sequence ID" value="NZ_CP016027.1"/>
</dbReference>
<feature type="modified residue" description="Phosphohistidine" evidence="9">
    <location>
        <position position="1199"/>
    </location>
</feature>
<feature type="region of interest" description="Disordered" evidence="11">
    <location>
        <begin position="643"/>
        <end position="681"/>
    </location>
</feature>
<dbReference type="OrthoDB" id="9803176at2"/>
<keyword evidence="4 10" id="KW-0597">Phosphoprotein</keyword>
<keyword evidence="6" id="KW-0418">Kinase</keyword>
<dbReference type="PROSITE" id="PS50894">
    <property type="entry name" value="HPT"/>
    <property type="match status" value="3"/>
</dbReference>